<evidence type="ECO:0000313" key="2">
    <source>
        <dbReference type="Proteomes" id="UP000268829"/>
    </source>
</evidence>
<accession>A0A3M8B7E6</accession>
<name>A0A3M8B7E6_9BACL</name>
<proteinExistence type="predicted"/>
<dbReference type="Proteomes" id="UP000268829">
    <property type="component" value="Unassembled WGS sequence"/>
</dbReference>
<organism evidence="1 2">
    <name type="scientific">Brevibacillus gelatini</name>
    <dbReference type="NCBI Taxonomy" id="1655277"/>
    <lineage>
        <taxon>Bacteria</taxon>
        <taxon>Bacillati</taxon>
        <taxon>Bacillota</taxon>
        <taxon>Bacilli</taxon>
        <taxon>Bacillales</taxon>
        <taxon>Paenibacillaceae</taxon>
        <taxon>Brevibacillus</taxon>
    </lineage>
</organism>
<evidence type="ECO:0000313" key="1">
    <source>
        <dbReference type="EMBL" id="RNB59371.1"/>
    </source>
</evidence>
<dbReference type="RefSeq" id="WP_122903538.1">
    <property type="nucleotide sequence ID" value="NZ_RHHS01000013.1"/>
</dbReference>
<comment type="caution">
    <text evidence="1">The sequence shown here is derived from an EMBL/GenBank/DDBJ whole genome shotgun (WGS) entry which is preliminary data.</text>
</comment>
<dbReference type="AlphaFoldDB" id="A0A3M8B7E6"/>
<reference evidence="1 2" key="1">
    <citation type="submission" date="2018-10" db="EMBL/GenBank/DDBJ databases">
        <title>Phylogenomics of Brevibacillus.</title>
        <authorList>
            <person name="Dunlap C."/>
        </authorList>
    </citation>
    <scope>NUCLEOTIDE SEQUENCE [LARGE SCALE GENOMIC DNA]</scope>
    <source>
        <strain evidence="1 2">DSM 100115</strain>
    </source>
</reference>
<dbReference type="OrthoDB" id="2631379at2"/>
<gene>
    <name evidence="1" type="ORF">EDM57_04305</name>
</gene>
<sequence>MKYGNHDVVDLMIFDEEENLVANLTTLKESHIQIDGTQSGMFVKDALLDQDLLKFIGKQNEQPVLSDYQKILNSGQQSTTITFNKSKSKNCKLIAIGYYRDADTENDVKVIYEIPKAKVINKLSFNTNSINVSPLDLYFQFEPFNEEGDIMKLHIEQLNKDVIKFVYESGSSIEIGEDIKINAARAVHIN</sequence>
<keyword evidence="2" id="KW-1185">Reference proteome</keyword>
<protein>
    <submittedName>
        <fullName evidence="1">Uncharacterized protein</fullName>
    </submittedName>
</protein>
<dbReference type="EMBL" id="RHHS01000013">
    <property type="protein sequence ID" value="RNB59371.1"/>
    <property type="molecule type" value="Genomic_DNA"/>
</dbReference>